<evidence type="ECO:0000256" key="1">
    <source>
        <dbReference type="SAM" id="MobiDB-lite"/>
    </source>
</evidence>
<sequence length="219" mass="24329">MVESLMQQIQSAMSGGKKSLKRKPARKPVRSASPLKRKPVRSAAKPVKRRVFPKMRRTFGGFFEELNQMVAVEAADAKKGKETGASSVPVKHTPMSAADAPAAGGAMEGGRLRVFKKKAKKPKAAARGRLFGGYEEEEEQQFESEEQEGGRRRVFKKKAKKSRVATTRGLVRGLVRGRRSVGGYEEALEEQAGGRRRPPRRRSASPVRRAPRRRSPTRH</sequence>
<dbReference type="EMBL" id="MN740826">
    <property type="protein sequence ID" value="QHU13808.1"/>
    <property type="molecule type" value="Genomic_DNA"/>
</dbReference>
<evidence type="ECO:0000313" key="2">
    <source>
        <dbReference type="EMBL" id="QHU13808.1"/>
    </source>
</evidence>
<feature type="region of interest" description="Disordered" evidence="1">
    <location>
        <begin position="77"/>
        <end position="105"/>
    </location>
</feature>
<feature type="compositionally biased region" description="Basic residues" evidence="1">
    <location>
        <begin position="194"/>
        <end position="219"/>
    </location>
</feature>
<name>A0A6C0KBZ0_9ZZZZ</name>
<proteinExistence type="predicted"/>
<feature type="region of interest" description="Disordered" evidence="1">
    <location>
        <begin position="1"/>
        <end position="49"/>
    </location>
</feature>
<accession>A0A6C0KBZ0</accession>
<organism evidence="2">
    <name type="scientific">viral metagenome</name>
    <dbReference type="NCBI Taxonomy" id="1070528"/>
    <lineage>
        <taxon>unclassified sequences</taxon>
        <taxon>metagenomes</taxon>
        <taxon>organismal metagenomes</taxon>
    </lineage>
</organism>
<feature type="compositionally biased region" description="Basic residues" evidence="1">
    <location>
        <begin position="152"/>
        <end position="163"/>
    </location>
</feature>
<feature type="compositionally biased region" description="Basic residues" evidence="1">
    <location>
        <begin position="18"/>
        <end position="49"/>
    </location>
</feature>
<feature type="region of interest" description="Disordered" evidence="1">
    <location>
        <begin position="118"/>
        <end position="219"/>
    </location>
</feature>
<feature type="compositionally biased region" description="Acidic residues" evidence="1">
    <location>
        <begin position="134"/>
        <end position="147"/>
    </location>
</feature>
<dbReference type="AlphaFoldDB" id="A0A6C0KBZ0"/>
<reference evidence="2" key="1">
    <citation type="journal article" date="2020" name="Nature">
        <title>Giant virus diversity and host interactions through global metagenomics.</title>
        <authorList>
            <person name="Schulz F."/>
            <person name="Roux S."/>
            <person name="Paez-Espino D."/>
            <person name="Jungbluth S."/>
            <person name="Walsh D.A."/>
            <person name="Denef V.J."/>
            <person name="McMahon K.D."/>
            <person name="Konstantinidis K.T."/>
            <person name="Eloe-Fadrosh E.A."/>
            <person name="Kyrpides N.C."/>
            <person name="Woyke T."/>
        </authorList>
    </citation>
    <scope>NUCLEOTIDE SEQUENCE</scope>
    <source>
        <strain evidence="2">GVMAG-S-1101178-73</strain>
    </source>
</reference>
<feature type="compositionally biased region" description="Polar residues" evidence="1">
    <location>
        <begin position="1"/>
        <end position="13"/>
    </location>
</feature>
<protein>
    <submittedName>
        <fullName evidence="2">Uncharacterized protein</fullName>
    </submittedName>
</protein>